<evidence type="ECO:0000313" key="10">
    <source>
        <dbReference type="Proteomes" id="UP000525987"/>
    </source>
</evidence>
<keyword evidence="7 8" id="KW-0472">Membrane</keyword>
<keyword evidence="5 8" id="KW-0812">Transmembrane</keyword>
<accession>A0A7W5BZ18</accession>
<dbReference type="EMBL" id="JACHXM010000013">
    <property type="protein sequence ID" value="MBB3141805.1"/>
    <property type="molecule type" value="Genomic_DNA"/>
</dbReference>
<evidence type="ECO:0000313" key="9">
    <source>
        <dbReference type="EMBL" id="MBB3141805.1"/>
    </source>
</evidence>
<comment type="caution">
    <text evidence="9">The sequence shown here is derived from an EMBL/GenBank/DDBJ whole genome shotgun (WGS) entry which is preliminary data.</text>
</comment>
<dbReference type="AlphaFoldDB" id="A0A7W5BZ18"/>
<evidence type="ECO:0000256" key="2">
    <source>
        <dbReference type="ARBA" id="ARBA00005658"/>
    </source>
</evidence>
<feature type="transmembrane region" description="Helical" evidence="8">
    <location>
        <begin position="266"/>
        <end position="286"/>
    </location>
</feature>
<reference evidence="9 10" key="1">
    <citation type="submission" date="2020-08" db="EMBL/GenBank/DDBJ databases">
        <title>Genomic Encyclopedia of Type Strains, Phase III (KMG-III): the genomes of soil and plant-associated and newly described type strains.</title>
        <authorList>
            <person name="Whitman W."/>
        </authorList>
    </citation>
    <scope>NUCLEOTIDE SEQUENCE [LARGE SCALE GENOMIC DNA]</scope>
    <source>
        <strain evidence="9 10">CECT 5995</strain>
    </source>
</reference>
<keyword evidence="6 8" id="KW-1133">Transmembrane helix</keyword>
<feature type="transmembrane region" description="Helical" evidence="8">
    <location>
        <begin position="57"/>
        <end position="79"/>
    </location>
</feature>
<feature type="transmembrane region" description="Helical" evidence="8">
    <location>
        <begin position="409"/>
        <end position="436"/>
    </location>
</feature>
<evidence type="ECO:0000256" key="1">
    <source>
        <dbReference type="ARBA" id="ARBA00004651"/>
    </source>
</evidence>
<dbReference type="Pfam" id="PF02028">
    <property type="entry name" value="BCCT"/>
    <property type="match status" value="1"/>
</dbReference>
<gene>
    <name evidence="9" type="ORF">FHR96_002686</name>
</gene>
<dbReference type="GO" id="GO:0005886">
    <property type="term" value="C:plasma membrane"/>
    <property type="evidence" value="ECO:0007669"/>
    <property type="project" value="UniProtKB-SubCell"/>
</dbReference>
<evidence type="ECO:0000256" key="7">
    <source>
        <dbReference type="ARBA" id="ARBA00023136"/>
    </source>
</evidence>
<evidence type="ECO:0000256" key="3">
    <source>
        <dbReference type="ARBA" id="ARBA00022448"/>
    </source>
</evidence>
<organism evidence="9 10">
    <name type="scientific">Halomonas organivorans</name>
    <dbReference type="NCBI Taxonomy" id="257772"/>
    <lineage>
        <taxon>Bacteria</taxon>
        <taxon>Pseudomonadati</taxon>
        <taxon>Pseudomonadota</taxon>
        <taxon>Gammaproteobacteria</taxon>
        <taxon>Oceanospirillales</taxon>
        <taxon>Halomonadaceae</taxon>
        <taxon>Halomonas</taxon>
    </lineage>
</organism>
<feature type="transmembrane region" description="Helical" evidence="8">
    <location>
        <begin position="100"/>
        <end position="124"/>
    </location>
</feature>
<keyword evidence="4" id="KW-1003">Cell membrane</keyword>
<feature type="transmembrane region" description="Helical" evidence="8">
    <location>
        <begin position="18"/>
        <end position="37"/>
    </location>
</feature>
<evidence type="ECO:0000256" key="6">
    <source>
        <dbReference type="ARBA" id="ARBA00022989"/>
    </source>
</evidence>
<feature type="transmembrane region" description="Helical" evidence="8">
    <location>
        <begin position="144"/>
        <end position="167"/>
    </location>
</feature>
<dbReference type="PANTHER" id="PTHR30047">
    <property type="entry name" value="HIGH-AFFINITY CHOLINE TRANSPORT PROTEIN-RELATED"/>
    <property type="match status" value="1"/>
</dbReference>
<feature type="transmembrane region" description="Helical" evidence="8">
    <location>
        <begin position="232"/>
        <end position="254"/>
    </location>
</feature>
<feature type="transmembrane region" description="Helical" evidence="8">
    <location>
        <begin position="353"/>
        <end position="372"/>
    </location>
</feature>
<comment type="similarity">
    <text evidence="2">Belongs to the BCCT transporter (TC 2.A.15) family.</text>
</comment>
<protein>
    <submittedName>
        <fullName evidence="9">Choline/glycine/proline betaine transport protein</fullName>
    </submittedName>
</protein>
<evidence type="ECO:0000256" key="4">
    <source>
        <dbReference type="ARBA" id="ARBA00022475"/>
    </source>
</evidence>
<dbReference type="InterPro" id="IPR000060">
    <property type="entry name" value="BCCT_transptr"/>
</dbReference>
<dbReference type="GO" id="GO:0022857">
    <property type="term" value="F:transmembrane transporter activity"/>
    <property type="evidence" value="ECO:0007669"/>
    <property type="project" value="InterPro"/>
</dbReference>
<comment type="subcellular location">
    <subcellularLocation>
        <location evidence="1">Cell membrane</location>
        <topology evidence="1">Multi-pass membrane protein</topology>
    </subcellularLocation>
</comment>
<sequence length="683" mass="74391">MSDNTALPERRDRINRTVFHGSVAGILVFLVLTMTFTEEAGAFFDAGLAWVNDTFGWYYMLAAVAYLVFVVAIGCSRVGSIRLGPDHARPEFSLVSWASMLFAAGIGIDLLFFCVAEPLSHYLAPPDMAPESAAALRAAVPQTFLHWGLSGWGMYVLMGMALAYFSYRHRLPLAIRSALYPLLGKRINGPIGNAVDITAVISTVFGIATSLGIGVMQLNYGLTFMFGVPESLATQVVLIVLVVILATISVVTGVEKGIRRLSEFNMALAAALLLFVLFQGDTLHLLDAMVLNAGDYLSGFVGKSFDTYAFAGADAQQWKGWWTIFFWGWWIAWTPFVGLFLARISRGRTIREFVLGALLLPLGFMMAWMSIFGNSGIEMVADQGIAALGEQALNSPQTTIYTFLEQYPYIGVTASVVTILGIVFFVTSADSGALVLANFTSILSDVNHDAPIRLRIFWSAAIGLVTVALLMAGGLSALQSAVVITALPFSLVIFAIMAGMSRALKLESTKADARRQVSGTAPGGDWRERLDRALDTSNRAGAAATVEHAVRPALHQFAEELEQRGQQASVTEEEVEGEPLRQLTLQVDFDDAASFVYQVRAHRLRTPSFLPVDDDYYVRLDVYLNEGGLDKDLNGYTRGQVIGDVLSEYERHLHFLVLADQDNANVQAMPGSVGEPPRDLSLS</sequence>
<feature type="transmembrane region" description="Helical" evidence="8">
    <location>
        <begin position="320"/>
        <end position="341"/>
    </location>
</feature>
<evidence type="ECO:0000256" key="5">
    <source>
        <dbReference type="ARBA" id="ARBA00022692"/>
    </source>
</evidence>
<proteinExistence type="inferred from homology"/>
<keyword evidence="10" id="KW-1185">Reference proteome</keyword>
<dbReference type="NCBIfam" id="TIGR00842">
    <property type="entry name" value="bcct"/>
    <property type="match status" value="1"/>
</dbReference>
<dbReference type="NCBIfam" id="NF007399">
    <property type="entry name" value="PRK09928.1"/>
    <property type="match status" value="1"/>
</dbReference>
<keyword evidence="3" id="KW-0813">Transport</keyword>
<dbReference type="RefSeq" id="WP_183388166.1">
    <property type="nucleotide sequence ID" value="NZ_JACHXM010000013.1"/>
</dbReference>
<dbReference type="PANTHER" id="PTHR30047:SF7">
    <property type="entry name" value="HIGH-AFFINITY CHOLINE TRANSPORT PROTEIN"/>
    <property type="match status" value="1"/>
</dbReference>
<evidence type="ECO:0000256" key="8">
    <source>
        <dbReference type="SAM" id="Phobius"/>
    </source>
</evidence>
<feature type="transmembrane region" description="Helical" evidence="8">
    <location>
        <begin position="456"/>
        <end position="475"/>
    </location>
</feature>
<feature type="transmembrane region" description="Helical" evidence="8">
    <location>
        <begin position="194"/>
        <end position="220"/>
    </location>
</feature>
<feature type="transmembrane region" description="Helical" evidence="8">
    <location>
        <begin position="481"/>
        <end position="500"/>
    </location>
</feature>
<dbReference type="Proteomes" id="UP000525987">
    <property type="component" value="Unassembled WGS sequence"/>
</dbReference>
<name>A0A7W5BZ18_9GAMM</name>